<protein>
    <submittedName>
        <fullName evidence="2">Uncharacterized protein</fullName>
    </submittedName>
</protein>
<dbReference type="Proteomes" id="UP000233551">
    <property type="component" value="Unassembled WGS sequence"/>
</dbReference>
<feature type="compositionally biased region" description="Basic and acidic residues" evidence="1">
    <location>
        <begin position="1"/>
        <end position="28"/>
    </location>
</feature>
<dbReference type="EMBL" id="PGOL01002580">
    <property type="protein sequence ID" value="PKI46779.1"/>
    <property type="molecule type" value="Genomic_DNA"/>
</dbReference>
<reference evidence="2 3" key="1">
    <citation type="submission" date="2017-11" db="EMBL/GenBank/DDBJ databases">
        <title>De-novo sequencing of pomegranate (Punica granatum L.) genome.</title>
        <authorList>
            <person name="Akparov Z."/>
            <person name="Amiraslanov A."/>
            <person name="Hajiyeva S."/>
            <person name="Abbasov M."/>
            <person name="Kaur K."/>
            <person name="Hamwieh A."/>
            <person name="Solovyev V."/>
            <person name="Salamov A."/>
            <person name="Braich B."/>
            <person name="Kosarev P."/>
            <person name="Mahmoud A."/>
            <person name="Hajiyev E."/>
            <person name="Babayeva S."/>
            <person name="Izzatullayeva V."/>
            <person name="Mammadov A."/>
            <person name="Mammadov A."/>
            <person name="Sharifova S."/>
            <person name="Ojaghi J."/>
            <person name="Eynullazada K."/>
            <person name="Bayramov B."/>
            <person name="Abdulazimova A."/>
            <person name="Shahmuradov I."/>
        </authorList>
    </citation>
    <scope>NUCLEOTIDE SEQUENCE [LARGE SCALE GENOMIC DNA]</scope>
    <source>
        <strain evidence="3">cv. AG2017</strain>
        <tissue evidence="2">Leaf</tissue>
    </source>
</reference>
<proteinExistence type="predicted"/>
<comment type="caution">
    <text evidence="2">The sequence shown here is derived from an EMBL/GenBank/DDBJ whole genome shotgun (WGS) entry which is preliminary data.</text>
</comment>
<accession>A0A2I0IS14</accession>
<gene>
    <name evidence="2" type="ORF">CRG98_032829</name>
</gene>
<sequence>MHEEKSRGSGLESRETRLECYGLRDPRGGSRGSSGKMGRHASSGHGTDPIKRKRAKRWLCKVDRPSDHDHLFTGRVRAVRNPLNVMARLSEVVGGNGTR</sequence>
<name>A0A2I0IS14_PUNGR</name>
<organism evidence="2 3">
    <name type="scientific">Punica granatum</name>
    <name type="common">Pomegranate</name>
    <dbReference type="NCBI Taxonomy" id="22663"/>
    <lineage>
        <taxon>Eukaryota</taxon>
        <taxon>Viridiplantae</taxon>
        <taxon>Streptophyta</taxon>
        <taxon>Embryophyta</taxon>
        <taxon>Tracheophyta</taxon>
        <taxon>Spermatophyta</taxon>
        <taxon>Magnoliopsida</taxon>
        <taxon>eudicotyledons</taxon>
        <taxon>Gunneridae</taxon>
        <taxon>Pentapetalae</taxon>
        <taxon>rosids</taxon>
        <taxon>malvids</taxon>
        <taxon>Myrtales</taxon>
        <taxon>Lythraceae</taxon>
        <taxon>Punica</taxon>
    </lineage>
</organism>
<evidence type="ECO:0000256" key="1">
    <source>
        <dbReference type="SAM" id="MobiDB-lite"/>
    </source>
</evidence>
<keyword evidence="3" id="KW-1185">Reference proteome</keyword>
<feature type="region of interest" description="Disordered" evidence="1">
    <location>
        <begin position="1"/>
        <end position="55"/>
    </location>
</feature>
<evidence type="ECO:0000313" key="3">
    <source>
        <dbReference type="Proteomes" id="UP000233551"/>
    </source>
</evidence>
<dbReference type="AlphaFoldDB" id="A0A2I0IS14"/>
<evidence type="ECO:0000313" key="2">
    <source>
        <dbReference type="EMBL" id="PKI46779.1"/>
    </source>
</evidence>